<feature type="domain" description="RRM" evidence="11">
    <location>
        <begin position="2"/>
        <end position="83"/>
    </location>
</feature>
<feature type="compositionally biased region" description="Basic and acidic residues" evidence="10">
    <location>
        <begin position="772"/>
        <end position="806"/>
    </location>
</feature>
<evidence type="ECO:0000256" key="5">
    <source>
        <dbReference type="ARBA" id="ARBA00054821"/>
    </source>
</evidence>
<feature type="compositionally biased region" description="Basic and acidic residues" evidence="10">
    <location>
        <begin position="827"/>
        <end position="853"/>
    </location>
</feature>
<evidence type="ECO:0000256" key="3">
    <source>
        <dbReference type="ARBA" id="ARBA00022884"/>
    </source>
</evidence>
<keyword evidence="4" id="KW-0539">Nucleus</keyword>
<evidence type="ECO:0000256" key="6">
    <source>
        <dbReference type="ARBA" id="ARBA00065066"/>
    </source>
</evidence>
<reference evidence="12 13" key="1">
    <citation type="journal article" date="2011" name="Genome Biol. Evol.">
        <title>Integration of the genetic map and genome assembly of fugu facilitates insights into distinct features of genome evolution in teleosts and mammals.</title>
        <authorList>
            <person name="Kai W."/>
            <person name="Kikuchi K."/>
            <person name="Tohari S."/>
            <person name="Chew A.K."/>
            <person name="Tay A."/>
            <person name="Fujiwara A."/>
            <person name="Hosoya S."/>
            <person name="Suetake H."/>
            <person name="Naruse K."/>
            <person name="Brenner S."/>
            <person name="Suzuki Y."/>
            <person name="Venkatesh B."/>
        </authorList>
    </citation>
    <scope>NUCLEOTIDE SEQUENCE [LARGE SCALE GENOMIC DNA]</scope>
</reference>
<feature type="region of interest" description="Disordered" evidence="10">
    <location>
        <begin position="827"/>
        <end position="895"/>
    </location>
</feature>
<feature type="compositionally biased region" description="Acidic residues" evidence="10">
    <location>
        <begin position="481"/>
        <end position="529"/>
    </location>
</feature>
<evidence type="ECO:0000256" key="2">
    <source>
        <dbReference type="ARBA" id="ARBA00022553"/>
    </source>
</evidence>
<dbReference type="PANTHER" id="PTHR48029:SF1">
    <property type="entry name" value="NUCLEOLAR PROTEIN 8"/>
    <property type="match status" value="1"/>
</dbReference>
<name>A0A3B5K3M0_TAKRU</name>
<gene>
    <name evidence="12" type="primary">nol8</name>
</gene>
<sequence length="996" mass="111617">MQRLYVGGLSHTVTQKDLKDRFGKFGDVEDVELRIRRDTEGVPYKTFGYININISDANLKRCFSVLNKSKWKGGTLRIEIAKESFLQRLAEERQAAAELDLKRSSAEDERQKMLESLRGAGVENFTMRAAVPGTEVPGHENWVVSKFGRVLPILQLSQQKGIKVRPMKYDPSKYSHNIRRLDQSGLEPATPVTGLTWELQGGDSDISRKRRGEFPPFQAPKRSCTDDVKVNDRGRAKTRISIFTAPLTLSFKFKVFLSELLTNPTFVLPVVNPLSEIDDEDEESSSSSSDSDYEAMFSNVPLMKISLADLQKLTEESQRPSEAAAPGSLGPPSEEESPLQVERRVPKKGTTPEQILASILEDFRRDELKEKRMTKKTCTQMTLPPFRGTRALREEEGGGEEGNKIQKLDSGAPQLDQRTMGETVGVQRNGETEKNAESSEEDEEDDASGALKPLPDKNEDNIVLTPEKVAPPAHHSKASSSEEEEDEEEEEEHEEEDEDDEDDSEEEEDNEEEEDDEEDDSEEEGEERDGEGNRAPVQMFKEDEEQQRKDNMRRLAAIQQRQKVTEEHKKVIQSALAKLDSSAPGAGKHIIFDSDEEDHGKNSAASKKRLLEDSQSEDETPATGHNNVSVSESQRGSMMLPPAVKLCVCVCVCDQVKPSAPQLFEGMEDEDSGDDTRFNIRPQFEGEAGHKLMELQSRFRTDERFRMDSRFLEDDEDKEEEKGGAAYADTLVKEKKKNLSILQSVLGSSQQSCTSTTGKAKTFRDVSALHYDPTREEHATLETRTTANKDSKSARRKKREEAEKLPEVSKEIYYDVSCDLKAVFGQKKDGTPEEEEKMNWDQKVEAEEEKLPESLHPADPSVAPEESTGFQFSFFGDDAETGGPVGGGSDDRLPRERFADDSRLTGKKNIPPAPCGLGSGHNVVLKPFFSPTEGPRMFCCSSHLEEQKEQWEERRSALRMVGTGFTSTVAKSTFVIGKVTFIGFVCENIVHFTANF</sequence>
<comment type="subunit">
    <text evidence="6">Interacts with the GTP form of RRAGA, RRAGC and RRAGD. Interacts with NIP7. Interacts with DDX18; the interaction is RNA-dependent. Interacts with DDX47; the interaction is RNA-dependent.</text>
</comment>
<evidence type="ECO:0000256" key="4">
    <source>
        <dbReference type="ARBA" id="ARBA00023242"/>
    </source>
</evidence>
<protein>
    <recommendedName>
        <fullName evidence="7">Nucleolar protein 8</fullName>
    </recommendedName>
</protein>
<comment type="function">
    <text evidence="5">Plays an essential role in the survival of diffuse-type gastric cancer cells. Acts as a nucleolar anchoring protein for DDX47. May be involved in regulation of gene expression at the post-transcriptional level or in ribosome biogenesis in cancer cells.</text>
</comment>
<feature type="compositionally biased region" description="Acidic residues" evidence="10">
    <location>
        <begin position="438"/>
        <end position="447"/>
    </location>
</feature>
<feature type="compositionally biased region" description="Polar residues" evidence="10">
    <location>
        <begin position="623"/>
        <end position="634"/>
    </location>
</feature>
<dbReference type="InterPro" id="IPR012677">
    <property type="entry name" value="Nucleotide-bd_a/b_plait_sf"/>
</dbReference>
<evidence type="ECO:0000256" key="10">
    <source>
        <dbReference type="SAM" id="MobiDB-lite"/>
    </source>
</evidence>
<comment type="subcellular location">
    <subcellularLocation>
        <location evidence="1">Nucleus</location>
        <location evidence="1">Nucleolus</location>
    </subcellularLocation>
</comment>
<dbReference type="Ensembl" id="ENSTRUT00000054988.2">
    <property type="protein sequence ID" value="ENSTRUP00000050122.2"/>
    <property type="gene ID" value="ENSTRUG00000009278.3"/>
</dbReference>
<dbReference type="Pfam" id="PF00076">
    <property type="entry name" value="RRM_1"/>
    <property type="match status" value="1"/>
</dbReference>
<organism evidence="12 13">
    <name type="scientific">Takifugu rubripes</name>
    <name type="common">Japanese pufferfish</name>
    <name type="synonym">Fugu rubripes</name>
    <dbReference type="NCBI Taxonomy" id="31033"/>
    <lineage>
        <taxon>Eukaryota</taxon>
        <taxon>Metazoa</taxon>
        <taxon>Chordata</taxon>
        <taxon>Craniata</taxon>
        <taxon>Vertebrata</taxon>
        <taxon>Euteleostomi</taxon>
        <taxon>Actinopterygii</taxon>
        <taxon>Neopterygii</taxon>
        <taxon>Teleostei</taxon>
        <taxon>Neoteleostei</taxon>
        <taxon>Acanthomorphata</taxon>
        <taxon>Eupercaria</taxon>
        <taxon>Tetraodontiformes</taxon>
        <taxon>Tetradontoidea</taxon>
        <taxon>Tetraodontidae</taxon>
        <taxon>Takifugu</taxon>
    </lineage>
</organism>
<keyword evidence="13" id="KW-1185">Reference proteome</keyword>
<reference evidence="12" key="3">
    <citation type="submission" date="2025-09" db="UniProtKB">
        <authorList>
            <consortium name="Ensembl"/>
        </authorList>
    </citation>
    <scope>IDENTIFICATION</scope>
</reference>
<accession>A0A3B5K3M0</accession>
<dbReference type="Proteomes" id="UP000005226">
    <property type="component" value="Chromosome 19"/>
</dbReference>
<keyword evidence="2" id="KW-0597">Phosphoprotein</keyword>
<dbReference type="Gene3D" id="3.30.70.330">
    <property type="match status" value="1"/>
</dbReference>
<feature type="region of interest" description="Disordered" evidence="10">
    <location>
        <begin position="370"/>
        <end position="634"/>
    </location>
</feature>
<dbReference type="InParanoid" id="A0A3B5K3M0"/>
<dbReference type="FunFam" id="3.30.70.330:FF:000346">
    <property type="entry name" value="Nucleolar protein 8"/>
    <property type="match status" value="1"/>
</dbReference>
<evidence type="ECO:0000256" key="7">
    <source>
        <dbReference type="ARBA" id="ARBA00068539"/>
    </source>
</evidence>
<dbReference type="PROSITE" id="PS50102">
    <property type="entry name" value="RRM"/>
    <property type="match status" value="1"/>
</dbReference>
<dbReference type="GeneTree" id="ENSGT00390000004860"/>
<dbReference type="SMART" id="SM00360">
    <property type="entry name" value="RRM"/>
    <property type="match status" value="1"/>
</dbReference>
<dbReference type="InterPro" id="IPR035979">
    <property type="entry name" value="RBD_domain_sf"/>
</dbReference>
<dbReference type="CDD" id="cd12226">
    <property type="entry name" value="RRM_NOL8"/>
    <property type="match status" value="1"/>
</dbReference>
<dbReference type="PANTHER" id="PTHR48029">
    <property type="entry name" value="NUCLEOLAR PROTEIN 8"/>
    <property type="match status" value="1"/>
</dbReference>
<dbReference type="GO" id="GO:0005730">
    <property type="term" value="C:nucleolus"/>
    <property type="evidence" value="ECO:0007669"/>
    <property type="project" value="UniProtKB-SubCell"/>
</dbReference>
<feature type="coiled-coil region" evidence="9">
    <location>
        <begin position="89"/>
        <end position="116"/>
    </location>
</feature>
<dbReference type="SUPFAM" id="SSF54928">
    <property type="entry name" value="RNA-binding domain, RBD"/>
    <property type="match status" value="1"/>
</dbReference>
<proteinExistence type="predicted"/>
<feature type="compositionally biased region" description="Basic and acidic residues" evidence="10">
    <location>
        <begin position="391"/>
        <end position="407"/>
    </location>
</feature>
<evidence type="ECO:0000313" key="13">
    <source>
        <dbReference type="Proteomes" id="UP000005226"/>
    </source>
</evidence>
<dbReference type="InterPro" id="IPR000504">
    <property type="entry name" value="RRM_dom"/>
</dbReference>
<keyword evidence="9" id="KW-0175">Coiled coil</keyword>
<feature type="region of interest" description="Disordered" evidence="10">
    <location>
        <begin position="314"/>
        <end position="353"/>
    </location>
</feature>
<dbReference type="InterPro" id="IPR034138">
    <property type="entry name" value="NOP8_RRM"/>
</dbReference>
<feature type="region of interest" description="Disordered" evidence="10">
    <location>
        <begin position="770"/>
        <end position="806"/>
    </location>
</feature>
<dbReference type="AlphaFoldDB" id="A0A3B5K3M0"/>
<evidence type="ECO:0000256" key="8">
    <source>
        <dbReference type="PROSITE-ProRule" id="PRU00176"/>
    </source>
</evidence>
<evidence type="ECO:0000256" key="1">
    <source>
        <dbReference type="ARBA" id="ARBA00004604"/>
    </source>
</evidence>
<dbReference type="GO" id="GO:1902570">
    <property type="term" value="P:protein localization to nucleolus"/>
    <property type="evidence" value="ECO:0007669"/>
    <property type="project" value="TreeGrafter"/>
</dbReference>
<evidence type="ECO:0000313" key="12">
    <source>
        <dbReference type="Ensembl" id="ENSTRUP00000050122.2"/>
    </source>
</evidence>
<reference evidence="12" key="2">
    <citation type="submission" date="2025-08" db="UniProtKB">
        <authorList>
            <consortium name="Ensembl"/>
        </authorList>
    </citation>
    <scope>IDENTIFICATION</scope>
</reference>
<evidence type="ECO:0000259" key="11">
    <source>
        <dbReference type="PROSITE" id="PS50102"/>
    </source>
</evidence>
<dbReference type="GO" id="GO:0003723">
    <property type="term" value="F:RNA binding"/>
    <property type="evidence" value="ECO:0007669"/>
    <property type="project" value="UniProtKB-UniRule"/>
</dbReference>
<dbReference type="OMA" id="TMTQCKS"/>
<keyword evidence="3 8" id="KW-0694">RNA-binding</keyword>
<evidence type="ECO:0000256" key="9">
    <source>
        <dbReference type="SAM" id="Coils"/>
    </source>
</evidence>